<dbReference type="AlphaFoldDB" id="A0A915DE47"/>
<evidence type="ECO:0000256" key="2">
    <source>
        <dbReference type="ARBA" id="ARBA00022723"/>
    </source>
</evidence>
<evidence type="ECO:0000313" key="5">
    <source>
        <dbReference type="WBParaSite" id="jg1897"/>
    </source>
</evidence>
<keyword evidence="4" id="KW-1185">Reference proteome</keyword>
<sequence length="149" mass="16805">MRNLVYRSGCWGLRKKSDSTLWISSPLRSFLESPEADLPPSEEGMLPYVFLGDGGFGCTDLIMTPFTDRGADTQEKIAFNGRLSRARSAVSMHRDFSKEMALFSGTIEARPEIAQTLHDCTVILHNLLETLINDDDGIYFAFRMIDDYL</sequence>
<dbReference type="GO" id="GO:0046872">
    <property type="term" value="F:metal ion binding"/>
    <property type="evidence" value="ECO:0007669"/>
    <property type="project" value="UniProtKB-KW"/>
</dbReference>
<evidence type="ECO:0000256" key="1">
    <source>
        <dbReference type="ARBA" id="ARBA00001968"/>
    </source>
</evidence>
<dbReference type="InterPro" id="IPR027806">
    <property type="entry name" value="HARBI1_dom"/>
</dbReference>
<evidence type="ECO:0000259" key="3">
    <source>
        <dbReference type="Pfam" id="PF13359"/>
    </source>
</evidence>
<proteinExistence type="predicted"/>
<dbReference type="Pfam" id="PF13359">
    <property type="entry name" value="DDE_Tnp_4"/>
    <property type="match status" value="1"/>
</dbReference>
<dbReference type="WBParaSite" id="jg1897">
    <property type="protein sequence ID" value="jg1897"/>
    <property type="gene ID" value="jg1897"/>
</dbReference>
<accession>A0A915DE47</accession>
<organism evidence="4 5">
    <name type="scientific">Ditylenchus dipsaci</name>
    <dbReference type="NCBI Taxonomy" id="166011"/>
    <lineage>
        <taxon>Eukaryota</taxon>
        <taxon>Metazoa</taxon>
        <taxon>Ecdysozoa</taxon>
        <taxon>Nematoda</taxon>
        <taxon>Chromadorea</taxon>
        <taxon>Rhabditida</taxon>
        <taxon>Tylenchina</taxon>
        <taxon>Tylenchomorpha</taxon>
        <taxon>Sphaerularioidea</taxon>
        <taxon>Anguinidae</taxon>
        <taxon>Anguininae</taxon>
        <taxon>Ditylenchus</taxon>
    </lineage>
</organism>
<evidence type="ECO:0000313" key="4">
    <source>
        <dbReference type="Proteomes" id="UP000887574"/>
    </source>
</evidence>
<dbReference type="Proteomes" id="UP000887574">
    <property type="component" value="Unplaced"/>
</dbReference>
<name>A0A915DE47_9BILA</name>
<reference evidence="5" key="1">
    <citation type="submission" date="2022-11" db="UniProtKB">
        <authorList>
            <consortium name="WormBaseParasite"/>
        </authorList>
    </citation>
    <scope>IDENTIFICATION</scope>
</reference>
<comment type="cofactor">
    <cofactor evidence="1">
        <name>a divalent metal cation</name>
        <dbReference type="ChEBI" id="CHEBI:60240"/>
    </cofactor>
</comment>
<keyword evidence="2" id="KW-0479">Metal-binding</keyword>
<feature type="domain" description="DDE Tnp4" evidence="3">
    <location>
        <begin position="17"/>
        <end position="126"/>
    </location>
</feature>
<protein>
    <submittedName>
        <fullName evidence="5">DDE Tnp4 domain-containing protein</fullName>
    </submittedName>
</protein>